<dbReference type="AlphaFoldDB" id="A0A2H0K8G1"/>
<organism evidence="5 6">
    <name type="scientific">Candidatus Zambryskibacteria bacterium CG11_big_fil_rev_8_21_14_0_20_40_24</name>
    <dbReference type="NCBI Taxonomy" id="1975116"/>
    <lineage>
        <taxon>Bacteria</taxon>
        <taxon>Candidatus Zambryskiibacteriota</taxon>
    </lineage>
</organism>
<evidence type="ECO:0000256" key="4">
    <source>
        <dbReference type="RuleBase" id="RU003690"/>
    </source>
</evidence>
<evidence type="ECO:0000256" key="3">
    <source>
        <dbReference type="ARBA" id="ARBA00023295"/>
    </source>
</evidence>
<evidence type="ECO:0000313" key="6">
    <source>
        <dbReference type="Proteomes" id="UP000229834"/>
    </source>
</evidence>
<gene>
    <name evidence="5" type="ORF">COV95_01845</name>
</gene>
<dbReference type="PROSITE" id="PS00653">
    <property type="entry name" value="GLYCOSYL_HYDROL_F1_2"/>
    <property type="match status" value="1"/>
</dbReference>
<comment type="similarity">
    <text evidence="1 4">Belongs to the glycosyl hydrolase 1 family.</text>
</comment>
<protein>
    <recommendedName>
        <fullName evidence="7">Beta-glucosidase</fullName>
    </recommendedName>
</protein>
<sequence length="409" mass="47143">MGKDTVLKFPKGFFWGASTSSFQVEGGITGTDWESAAEKGLVPKIGKAADHYNRYDQDFDIAKSLGHNAHRFSIEWSRIEPEEGKFNHNEIEHYRNVIKALRARNIEPFITLWHFTLPLWFSETGGFERKDAPEIFARYCSFVVDSLSNICTHFSTINEPNVFASHGWLYGAWPPFKRGKFLWIKFGKPDGTWKSAQTLSFSNTLMYFKVTNNLVRAHNESYVAIKKTSPQVNVSVAKHVHAFDSNWNPFNKILAKIAAYLQSGRFMNGIRGHFDSIGLNYYRYTKFGDREVYPKSDMGWNVNPEKIELALKYLARYKKPIFISEAGVADALDKIRAEYIKKQVEGTWRALQTGVDVRGHMYWSLLDNYELALGYEKRFGLVEINYETLERKIRPSAFVYKQIAENNGL</sequence>
<dbReference type="PANTHER" id="PTHR10353">
    <property type="entry name" value="GLYCOSYL HYDROLASE"/>
    <property type="match status" value="1"/>
</dbReference>
<reference evidence="5 6" key="1">
    <citation type="submission" date="2017-09" db="EMBL/GenBank/DDBJ databases">
        <title>Depth-based differentiation of microbial function through sediment-hosted aquifers and enrichment of novel symbionts in the deep terrestrial subsurface.</title>
        <authorList>
            <person name="Probst A.J."/>
            <person name="Ladd B."/>
            <person name="Jarett J.K."/>
            <person name="Geller-Mcgrath D.E."/>
            <person name="Sieber C.M."/>
            <person name="Emerson J.B."/>
            <person name="Anantharaman K."/>
            <person name="Thomas B.C."/>
            <person name="Malmstrom R."/>
            <person name="Stieglmeier M."/>
            <person name="Klingl A."/>
            <person name="Woyke T."/>
            <person name="Ryan C.M."/>
            <person name="Banfield J.F."/>
        </authorList>
    </citation>
    <scope>NUCLEOTIDE SEQUENCE [LARGE SCALE GENOMIC DNA]</scope>
    <source>
        <strain evidence="5">CG11_big_fil_rev_8_21_14_0_20_40_24</strain>
    </source>
</reference>
<dbReference type="InterPro" id="IPR033132">
    <property type="entry name" value="GH_1_N_CS"/>
</dbReference>
<dbReference type="PANTHER" id="PTHR10353:SF209">
    <property type="entry name" value="GALACTOLIPID GALACTOSYLTRANSFERASE SFR2, CHLOROPLASTIC"/>
    <property type="match status" value="1"/>
</dbReference>
<evidence type="ECO:0000256" key="2">
    <source>
        <dbReference type="ARBA" id="ARBA00022801"/>
    </source>
</evidence>
<dbReference type="Pfam" id="PF00232">
    <property type="entry name" value="Glyco_hydro_1"/>
    <property type="match status" value="2"/>
</dbReference>
<dbReference type="SUPFAM" id="SSF51445">
    <property type="entry name" value="(Trans)glycosidases"/>
    <property type="match status" value="1"/>
</dbReference>
<evidence type="ECO:0000313" key="5">
    <source>
        <dbReference type="EMBL" id="PIQ66873.1"/>
    </source>
</evidence>
<dbReference type="Gene3D" id="3.20.20.80">
    <property type="entry name" value="Glycosidases"/>
    <property type="match status" value="1"/>
</dbReference>
<comment type="caution">
    <text evidence="5">The sequence shown here is derived from an EMBL/GenBank/DDBJ whole genome shotgun (WGS) entry which is preliminary data.</text>
</comment>
<dbReference type="GO" id="GO:0008422">
    <property type="term" value="F:beta-glucosidase activity"/>
    <property type="evidence" value="ECO:0007669"/>
    <property type="project" value="TreeGrafter"/>
</dbReference>
<dbReference type="InterPro" id="IPR017853">
    <property type="entry name" value="GH"/>
</dbReference>
<dbReference type="Proteomes" id="UP000229834">
    <property type="component" value="Unassembled WGS sequence"/>
</dbReference>
<dbReference type="GO" id="GO:0005975">
    <property type="term" value="P:carbohydrate metabolic process"/>
    <property type="evidence" value="ECO:0007669"/>
    <property type="project" value="InterPro"/>
</dbReference>
<keyword evidence="2" id="KW-0378">Hydrolase</keyword>
<proteinExistence type="inferred from homology"/>
<name>A0A2H0K8G1_9BACT</name>
<keyword evidence="3" id="KW-0326">Glycosidase</keyword>
<dbReference type="InterPro" id="IPR001360">
    <property type="entry name" value="Glyco_hydro_1"/>
</dbReference>
<dbReference type="EMBL" id="PCVC01000053">
    <property type="protein sequence ID" value="PIQ66873.1"/>
    <property type="molecule type" value="Genomic_DNA"/>
</dbReference>
<dbReference type="PRINTS" id="PR00131">
    <property type="entry name" value="GLHYDRLASE1"/>
</dbReference>
<evidence type="ECO:0000256" key="1">
    <source>
        <dbReference type="ARBA" id="ARBA00010838"/>
    </source>
</evidence>
<evidence type="ECO:0008006" key="7">
    <source>
        <dbReference type="Google" id="ProtNLM"/>
    </source>
</evidence>
<accession>A0A2H0K8G1</accession>